<evidence type="ECO:0000313" key="2">
    <source>
        <dbReference type="Proteomes" id="UP001419268"/>
    </source>
</evidence>
<organism evidence="1 2">
    <name type="scientific">Stephania cephalantha</name>
    <dbReference type="NCBI Taxonomy" id="152367"/>
    <lineage>
        <taxon>Eukaryota</taxon>
        <taxon>Viridiplantae</taxon>
        <taxon>Streptophyta</taxon>
        <taxon>Embryophyta</taxon>
        <taxon>Tracheophyta</taxon>
        <taxon>Spermatophyta</taxon>
        <taxon>Magnoliopsida</taxon>
        <taxon>Ranunculales</taxon>
        <taxon>Menispermaceae</taxon>
        <taxon>Menispermoideae</taxon>
        <taxon>Cissampelideae</taxon>
        <taxon>Stephania</taxon>
    </lineage>
</organism>
<accession>A0AAP0JG93</accession>
<gene>
    <name evidence="1" type="ORF">Scep_012264</name>
</gene>
<protein>
    <submittedName>
        <fullName evidence="1">Uncharacterized protein</fullName>
    </submittedName>
</protein>
<dbReference type="Proteomes" id="UP001419268">
    <property type="component" value="Unassembled WGS sequence"/>
</dbReference>
<reference evidence="1 2" key="1">
    <citation type="submission" date="2024-01" db="EMBL/GenBank/DDBJ databases">
        <title>Genome assemblies of Stephania.</title>
        <authorList>
            <person name="Yang L."/>
        </authorList>
    </citation>
    <scope>NUCLEOTIDE SEQUENCE [LARGE SCALE GENOMIC DNA]</scope>
    <source>
        <strain evidence="1">JXDWG</strain>
        <tissue evidence="1">Leaf</tissue>
    </source>
</reference>
<dbReference type="AlphaFoldDB" id="A0AAP0JG93"/>
<evidence type="ECO:0000313" key="1">
    <source>
        <dbReference type="EMBL" id="KAK9132736.1"/>
    </source>
</evidence>
<dbReference type="EMBL" id="JBBNAG010000005">
    <property type="protein sequence ID" value="KAK9132736.1"/>
    <property type="molecule type" value="Genomic_DNA"/>
</dbReference>
<comment type="caution">
    <text evidence="1">The sequence shown here is derived from an EMBL/GenBank/DDBJ whole genome shotgun (WGS) entry which is preliminary data.</text>
</comment>
<keyword evidence="2" id="KW-1185">Reference proteome</keyword>
<proteinExistence type="predicted"/>
<name>A0AAP0JG93_9MAGN</name>
<sequence length="73" mass="7789">MDEEKPCFVPAMRGRGKGSAPRLVALQVRDQMEVCCSGGQQSGGQTEEVGAFDEGIEQFGGGMFVTPPITRPE</sequence>